<dbReference type="PANTHER" id="PTHR36166:SF1">
    <property type="entry name" value="SRPBCC DOMAIN-CONTAINING PROTEIN"/>
    <property type="match status" value="1"/>
</dbReference>
<feature type="region of interest" description="Disordered" evidence="1">
    <location>
        <begin position="137"/>
        <end position="157"/>
    </location>
</feature>
<dbReference type="HOGENOM" id="CLU_069867_4_0_2"/>
<dbReference type="InterPro" id="IPR023393">
    <property type="entry name" value="START-like_dom_sf"/>
</dbReference>
<sequence>MEELHTTVVIDAPAFVVWNIIADFPKYPEWNPFILKINGELKINSRLEMEIKLANEKIVHDEFVVLDAETEREIAWGGKNGGNLFGVEHRLTIQPLAHNRVTFLQTARFGGDIVSLIARNLHPLLAKQLESMNMALKQRAEQSWKESPSGSNNNSSS</sequence>
<dbReference type="RefSeq" id="WP_075055020.1">
    <property type="nucleotide sequence ID" value="NZ_CP007536.1"/>
</dbReference>
<feature type="compositionally biased region" description="Low complexity" evidence="1">
    <location>
        <begin position="147"/>
        <end position="157"/>
    </location>
</feature>
<dbReference type="OrthoDB" id="66844at2157"/>
<dbReference type="Gene3D" id="3.30.530.20">
    <property type="match status" value="1"/>
</dbReference>
<dbReference type="KEGG" id="nvn:NVIE_019380"/>
<evidence type="ECO:0008006" key="4">
    <source>
        <dbReference type="Google" id="ProtNLM"/>
    </source>
</evidence>
<dbReference type="PANTHER" id="PTHR36166">
    <property type="entry name" value="CHROMOSOME 9, WHOLE GENOME SHOTGUN SEQUENCE"/>
    <property type="match status" value="1"/>
</dbReference>
<proteinExistence type="predicted"/>
<dbReference type="EMBL" id="CP007536">
    <property type="protein sequence ID" value="AIC16196.1"/>
    <property type="molecule type" value="Genomic_DNA"/>
</dbReference>
<organism evidence="2 3">
    <name type="scientific">Nitrososphaera viennensis EN76</name>
    <dbReference type="NCBI Taxonomy" id="926571"/>
    <lineage>
        <taxon>Archaea</taxon>
        <taxon>Nitrososphaerota</taxon>
        <taxon>Nitrososphaeria</taxon>
        <taxon>Nitrososphaerales</taxon>
        <taxon>Nitrososphaeraceae</taxon>
        <taxon>Nitrososphaera</taxon>
    </lineage>
</organism>
<dbReference type="AlphaFoldDB" id="A0A060HRN6"/>
<dbReference type="GeneID" id="74947187"/>
<evidence type="ECO:0000313" key="3">
    <source>
        <dbReference type="Proteomes" id="UP000027093"/>
    </source>
</evidence>
<dbReference type="Pfam" id="PF10604">
    <property type="entry name" value="Polyketide_cyc2"/>
    <property type="match status" value="1"/>
</dbReference>
<evidence type="ECO:0000313" key="2">
    <source>
        <dbReference type="EMBL" id="AIC16196.1"/>
    </source>
</evidence>
<accession>A0A060HRN6</accession>
<reference evidence="2 3" key="1">
    <citation type="journal article" date="2014" name="Int. J. Syst. Evol. Microbiol.">
        <title>Nitrososphaera viennensis gen. nov., sp. nov., an aerobic and mesophilic, ammonia-oxidizing archaeon from soil and a member of the archaeal phylum Thaumarchaeota.</title>
        <authorList>
            <person name="Stieglmeier M."/>
            <person name="Klingl A."/>
            <person name="Alves R.J."/>
            <person name="Rittmann S.K."/>
            <person name="Melcher M."/>
            <person name="Leisch N."/>
            <person name="Schleper C."/>
        </authorList>
    </citation>
    <scope>NUCLEOTIDE SEQUENCE [LARGE SCALE GENOMIC DNA]</scope>
    <source>
        <strain evidence="2">EN76</strain>
    </source>
</reference>
<dbReference type="CDD" id="cd07822">
    <property type="entry name" value="SRPBCC_4"/>
    <property type="match status" value="1"/>
</dbReference>
<gene>
    <name evidence="2" type="ORF">NVIE_019380</name>
</gene>
<evidence type="ECO:0000256" key="1">
    <source>
        <dbReference type="SAM" id="MobiDB-lite"/>
    </source>
</evidence>
<protein>
    <recommendedName>
        <fullName evidence="4">Polyketide cyclase/dehydrase</fullName>
    </recommendedName>
</protein>
<dbReference type="Proteomes" id="UP000027093">
    <property type="component" value="Chromosome"/>
</dbReference>
<keyword evidence="3" id="KW-1185">Reference proteome</keyword>
<name>A0A060HRN6_9ARCH</name>
<dbReference type="SUPFAM" id="SSF55961">
    <property type="entry name" value="Bet v1-like"/>
    <property type="match status" value="1"/>
</dbReference>
<dbReference type="InterPro" id="IPR019587">
    <property type="entry name" value="Polyketide_cyclase/dehydratase"/>
</dbReference>